<feature type="domain" description="Glutaredoxin" evidence="1">
    <location>
        <begin position="2"/>
        <end position="59"/>
    </location>
</feature>
<dbReference type="Proteomes" id="UP000030437">
    <property type="component" value="Unassembled WGS sequence"/>
</dbReference>
<dbReference type="eggNOG" id="COG0695">
    <property type="taxonomic scope" value="Bacteria"/>
</dbReference>
<dbReference type="InterPro" id="IPR002109">
    <property type="entry name" value="Glutaredoxin"/>
</dbReference>
<dbReference type="Gene3D" id="3.40.30.10">
    <property type="entry name" value="Glutaredoxin"/>
    <property type="match status" value="1"/>
</dbReference>
<dbReference type="AlphaFoldDB" id="A0A0A3IE65"/>
<organism evidence="2 3">
    <name type="scientific">Lysinibacillus odysseyi 34hs-1 = NBRC 100172</name>
    <dbReference type="NCBI Taxonomy" id="1220589"/>
    <lineage>
        <taxon>Bacteria</taxon>
        <taxon>Bacillati</taxon>
        <taxon>Bacillota</taxon>
        <taxon>Bacilli</taxon>
        <taxon>Bacillales</taxon>
        <taxon>Bacillaceae</taxon>
        <taxon>Lysinibacillus</taxon>
    </lineage>
</organism>
<dbReference type="SUPFAM" id="SSF52833">
    <property type="entry name" value="Thioredoxin-like"/>
    <property type="match status" value="1"/>
</dbReference>
<comment type="caution">
    <text evidence="2">The sequence shown here is derived from an EMBL/GenBank/DDBJ whole genome shotgun (WGS) entry which is preliminary data.</text>
</comment>
<gene>
    <name evidence="2" type="ORF">CD32_20565</name>
</gene>
<dbReference type="OrthoDB" id="9795531at2"/>
<dbReference type="InterPro" id="IPR036249">
    <property type="entry name" value="Thioredoxin-like_sf"/>
</dbReference>
<reference evidence="2 3" key="1">
    <citation type="submission" date="2014-02" db="EMBL/GenBank/DDBJ databases">
        <title>Draft genome sequence of Lysinibacillus odysseyi NBRC 100172.</title>
        <authorList>
            <person name="Zhang F."/>
            <person name="Wang G."/>
            <person name="Zhang L."/>
        </authorList>
    </citation>
    <scope>NUCLEOTIDE SEQUENCE [LARGE SCALE GENOMIC DNA]</scope>
    <source>
        <strain evidence="2 3">NBRC 100172</strain>
    </source>
</reference>
<dbReference type="RefSeq" id="WP_036158514.1">
    <property type="nucleotide sequence ID" value="NZ_AVCX01000001.1"/>
</dbReference>
<protein>
    <submittedName>
        <fullName evidence="2">Glutaredoxin</fullName>
    </submittedName>
</protein>
<dbReference type="Pfam" id="PF00462">
    <property type="entry name" value="Glutaredoxin"/>
    <property type="match status" value="1"/>
</dbReference>
<evidence type="ECO:0000259" key="1">
    <source>
        <dbReference type="Pfam" id="PF00462"/>
    </source>
</evidence>
<evidence type="ECO:0000313" key="2">
    <source>
        <dbReference type="EMBL" id="KGR81735.1"/>
    </source>
</evidence>
<name>A0A0A3IE65_9BACI</name>
<dbReference type="EMBL" id="JPVP01000060">
    <property type="protein sequence ID" value="KGR81735.1"/>
    <property type="molecule type" value="Genomic_DNA"/>
</dbReference>
<evidence type="ECO:0000313" key="3">
    <source>
        <dbReference type="Proteomes" id="UP000030437"/>
    </source>
</evidence>
<accession>A0A0A3IE65</accession>
<sequence>MKLYTKTVCPKCLWVKSELLQAGLEAEVVNLDHNQEAMQRVTEAGFSSVPILQVNDELIGSVPAILERIGQLSN</sequence>
<dbReference type="STRING" id="1220589.CD32_20565"/>
<proteinExistence type="predicted"/>
<dbReference type="PROSITE" id="PS51354">
    <property type="entry name" value="GLUTAREDOXIN_2"/>
    <property type="match status" value="1"/>
</dbReference>
<keyword evidence="3" id="KW-1185">Reference proteome</keyword>